<organism evidence="2 3">
    <name type="scientific">Lactuca virosa</name>
    <dbReference type="NCBI Taxonomy" id="75947"/>
    <lineage>
        <taxon>Eukaryota</taxon>
        <taxon>Viridiplantae</taxon>
        <taxon>Streptophyta</taxon>
        <taxon>Embryophyta</taxon>
        <taxon>Tracheophyta</taxon>
        <taxon>Spermatophyta</taxon>
        <taxon>Magnoliopsida</taxon>
        <taxon>eudicotyledons</taxon>
        <taxon>Gunneridae</taxon>
        <taxon>Pentapetalae</taxon>
        <taxon>asterids</taxon>
        <taxon>campanulids</taxon>
        <taxon>Asterales</taxon>
        <taxon>Asteraceae</taxon>
        <taxon>Cichorioideae</taxon>
        <taxon>Cichorieae</taxon>
        <taxon>Lactucinae</taxon>
        <taxon>Lactuca</taxon>
    </lineage>
</organism>
<sequence>MNFSHKLIFLVPFPSPNALIPTSSSPTEFLAMADYQTQLLLLRHFQPNQTIFINHRFIIKCTVLTKTSKAVAAVAIHPPVGLCSMLWVSFLIWTIVIFSLIFGIAFFAFVRSNLPDVKVHRLDVYKLDVIQPKNKNKDTQLAIDVELFVNVTNNNKKVTLVYDGMHVETKIEGFSLIFALCTTLCYVQSEE</sequence>
<evidence type="ECO:0008006" key="4">
    <source>
        <dbReference type="Google" id="ProtNLM"/>
    </source>
</evidence>
<keyword evidence="1" id="KW-1133">Transmembrane helix</keyword>
<keyword evidence="3" id="KW-1185">Reference proteome</keyword>
<feature type="transmembrane region" description="Helical" evidence="1">
    <location>
        <begin position="86"/>
        <end position="110"/>
    </location>
</feature>
<evidence type="ECO:0000256" key="1">
    <source>
        <dbReference type="SAM" id="Phobius"/>
    </source>
</evidence>
<accession>A0AAU9N2G8</accession>
<protein>
    <recommendedName>
        <fullName evidence="4">Late embryogenesis abundant protein LEA-2 subgroup domain-containing protein</fullName>
    </recommendedName>
</protein>
<gene>
    <name evidence="2" type="ORF">LVIROSA_LOCUS19685</name>
</gene>
<proteinExistence type="predicted"/>
<evidence type="ECO:0000313" key="3">
    <source>
        <dbReference type="Proteomes" id="UP001157418"/>
    </source>
</evidence>
<comment type="caution">
    <text evidence="2">The sequence shown here is derived from an EMBL/GenBank/DDBJ whole genome shotgun (WGS) entry which is preliminary data.</text>
</comment>
<name>A0AAU9N2G8_9ASTR</name>
<dbReference type="EMBL" id="CAKMRJ010003334">
    <property type="protein sequence ID" value="CAH1433077.1"/>
    <property type="molecule type" value="Genomic_DNA"/>
</dbReference>
<reference evidence="2 3" key="1">
    <citation type="submission" date="2022-01" db="EMBL/GenBank/DDBJ databases">
        <authorList>
            <person name="Xiong W."/>
            <person name="Schranz E."/>
        </authorList>
    </citation>
    <scope>NUCLEOTIDE SEQUENCE [LARGE SCALE GENOMIC DNA]</scope>
</reference>
<keyword evidence="1" id="KW-0812">Transmembrane</keyword>
<dbReference type="Proteomes" id="UP001157418">
    <property type="component" value="Unassembled WGS sequence"/>
</dbReference>
<evidence type="ECO:0000313" key="2">
    <source>
        <dbReference type="EMBL" id="CAH1433077.1"/>
    </source>
</evidence>
<keyword evidence="1" id="KW-0472">Membrane</keyword>
<dbReference type="AlphaFoldDB" id="A0AAU9N2G8"/>